<name>A0ABU6KHD2_9BACI</name>
<keyword evidence="3" id="KW-1185">Reference proteome</keyword>
<dbReference type="RefSeq" id="WP_327608289.1">
    <property type="nucleotide sequence ID" value="NZ_JARZFX010000008.1"/>
</dbReference>
<feature type="signal peptide" evidence="1">
    <location>
        <begin position="1"/>
        <end position="20"/>
    </location>
</feature>
<dbReference type="EMBL" id="JARZFX010000008">
    <property type="protein sequence ID" value="MEC5424723.1"/>
    <property type="molecule type" value="Genomic_DNA"/>
</dbReference>
<dbReference type="Proteomes" id="UP001335737">
    <property type="component" value="Unassembled WGS sequence"/>
</dbReference>
<dbReference type="PROSITE" id="PS51257">
    <property type="entry name" value="PROKAR_LIPOPROTEIN"/>
    <property type="match status" value="1"/>
</dbReference>
<accession>A0ABU6KHD2</accession>
<organism evidence="2 3">
    <name type="scientific">Virgibacillus tibetensis</name>
    <dbReference type="NCBI Taxonomy" id="3042313"/>
    <lineage>
        <taxon>Bacteria</taxon>
        <taxon>Bacillati</taxon>
        <taxon>Bacillota</taxon>
        <taxon>Bacilli</taxon>
        <taxon>Bacillales</taxon>
        <taxon>Bacillaceae</taxon>
        <taxon>Virgibacillus</taxon>
    </lineage>
</organism>
<proteinExistence type="predicted"/>
<protein>
    <recommendedName>
        <fullName evidence="4">Lipoprotein</fullName>
    </recommendedName>
</protein>
<keyword evidence="1" id="KW-0732">Signal</keyword>
<gene>
    <name evidence="2" type="ORF">QGM71_14640</name>
</gene>
<evidence type="ECO:0008006" key="4">
    <source>
        <dbReference type="Google" id="ProtNLM"/>
    </source>
</evidence>
<reference evidence="2 3" key="1">
    <citation type="journal article" date="2024" name="Int. J. Syst. Evol. Microbiol.">
        <title>Virgibacillus tibetensis sp. nov., isolated from salt lake on the Tibetan Plateau of China.</title>
        <authorList>
            <person name="Phurbu D."/>
            <person name="Liu Z.-X."/>
            <person name="Wang R."/>
            <person name="Zheng Y.-Y."/>
            <person name="Liu H.-C."/>
            <person name="Zhou Y.-G."/>
            <person name="Yu Y.-J."/>
            <person name="Li A.-H."/>
        </authorList>
    </citation>
    <scope>NUCLEOTIDE SEQUENCE [LARGE SCALE GENOMIC DNA]</scope>
    <source>
        <strain evidence="2 3">C22-A2</strain>
    </source>
</reference>
<comment type="caution">
    <text evidence="2">The sequence shown here is derived from an EMBL/GenBank/DDBJ whole genome shotgun (WGS) entry which is preliminary data.</text>
</comment>
<feature type="chain" id="PRO_5045176149" description="Lipoprotein" evidence="1">
    <location>
        <begin position="21"/>
        <end position="201"/>
    </location>
</feature>
<sequence length="201" mass="22173">MKIKKILAILLLVLLVFALGACNNDSNSNTISSAELTARENAILSTTSDKSFVFDFNIDSEYKEISVWIEKYELGKLVDDKLSHVTTEVEQGGSIIFATSKNDNEKKNTINIGIDSNGGTASISGFDTNSNGIEKMSSVWGNFQGKKTLNEGEVVLANISYSNDENGMSSLTADYYDDVESHMNELKEYDVAYLLKAEFFK</sequence>
<evidence type="ECO:0000256" key="1">
    <source>
        <dbReference type="SAM" id="SignalP"/>
    </source>
</evidence>
<evidence type="ECO:0000313" key="3">
    <source>
        <dbReference type="Proteomes" id="UP001335737"/>
    </source>
</evidence>
<evidence type="ECO:0000313" key="2">
    <source>
        <dbReference type="EMBL" id="MEC5424723.1"/>
    </source>
</evidence>